<keyword evidence="2 4" id="KW-0963">Cytoplasm</keyword>
<dbReference type="EMBL" id="MNPL01002497">
    <property type="protein sequence ID" value="OQR78220.1"/>
    <property type="molecule type" value="Genomic_DNA"/>
</dbReference>
<evidence type="ECO:0000256" key="2">
    <source>
        <dbReference type="ARBA" id="ARBA00022490"/>
    </source>
</evidence>
<dbReference type="GO" id="GO:0003723">
    <property type="term" value="F:RNA binding"/>
    <property type="evidence" value="ECO:0007669"/>
    <property type="project" value="UniProtKB-UniRule"/>
</dbReference>
<keyword evidence="3" id="KW-0677">Repeat</keyword>
<dbReference type="InterPro" id="IPR035437">
    <property type="entry name" value="SNase_OB-fold_sf"/>
</dbReference>
<organism evidence="8 9">
    <name type="scientific">Tropilaelaps mercedesae</name>
    <dbReference type="NCBI Taxonomy" id="418985"/>
    <lineage>
        <taxon>Eukaryota</taxon>
        <taxon>Metazoa</taxon>
        <taxon>Ecdysozoa</taxon>
        <taxon>Arthropoda</taxon>
        <taxon>Chelicerata</taxon>
        <taxon>Arachnida</taxon>
        <taxon>Acari</taxon>
        <taxon>Parasitiformes</taxon>
        <taxon>Mesostigmata</taxon>
        <taxon>Gamasina</taxon>
        <taxon>Dermanyssoidea</taxon>
        <taxon>Laelapidae</taxon>
        <taxon>Tropilaelaps</taxon>
    </lineage>
</organism>
<dbReference type="Pfam" id="PF00565">
    <property type="entry name" value="SNase"/>
    <property type="match status" value="3"/>
</dbReference>
<evidence type="ECO:0000256" key="5">
    <source>
        <dbReference type="SAM" id="MobiDB-lite"/>
    </source>
</evidence>
<reference evidence="8 9" key="1">
    <citation type="journal article" date="2017" name="Gigascience">
        <title>Draft genome of the honey bee ectoparasitic mite, Tropilaelaps mercedesae, is shaped by the parasitic life history.</title>
        <authorList>
            <person name="Dong X."/>
            <person name="Armstrong S.D."/>
            <person name="Xia D."/>
            <person name="Makepeace B.L."/>
            <person name="Darby A.C."/>
            <person name="Kadowaki T."/>
        </authorList>
    </citation>
    <scope>NUCLEOTIDE SEQUENCE [LARGE SCALE GENOMIC DNA]</scope>
    <source>
        <strain evidence="8">Wuxi-XJTLU</strain>
    </source>
</reference>
<accession>A0A1V9XXL8</accession>
<feature type="domain" description="TNase-like" evidence="7">
    <location>
        <begin position="17"/>
        <end position="191"/>
    </location>
</feature>
<keyword evidence="9" id="KW-1185">Reference proteome</keyword>
<dbReference type="GO" id="GO:0004518">
    <property type="term" value="F:nuclease activity"/>
    <property type="evidence" value="ECO:0007669"/>
    <property type="project" value="TreeGrafter"/>
</dbReference>
<evidence type="ECO:0000313" key="8">
    <source>
        <dbReference type="EMBL" id="OQR78220.1"/>
    </source>
</evidence>
<dbReference type="SMART" id="SM00318">
    <property type="entry name" value="SNc"/>
    <property type="match status" value="4"/>
</dbReference>
<dbReference type="SUPFAM" id="SSF50199">
    <property type="entry name" value="Staphylococcal nuclease"/>
    <property type="match status" value="5"/>
</dbReference>
<dbReference type="SUPFAM" id="SSF63748">
    <property type="entry name" value="Tudor/PWWP/MBT"/>
    <property type="match status" value="1"/>
</dbReference>
<dbReference type="InterPro" id="IPR016071">
    <property type="entry name" value="Staphylococal_nuclease_OB-fold"/>
</dbReference>
<dbReference type="GO" id="GO:0005634">
    <property type="term" value="C:nucleus"/>
    <property type="evidence" value="ECO:0007669"/>
    <property type="project" value="TreeGrafter"/>
</dbReference>
<dbReference type="PROSITE" id="PS50304">
    <property type="entry name" value="TUDOR"/>
    <property type="match status" value="1"/>
</dbReference>
<dbReference type="FunFam" id="2.40.50.90:FF:000001">
    <property type="entry name" value="Staphylococcal nuclease domain-containing protein"/>
    <property type="match status" value="1"/>
</dbReference>
<dbReference type="FunCoup" id="A0A1V9XXL8">
    <property type="interactions" value="1916"/>
</dbReference>
<evidence type="ECO:0000313" key="9">
    <source>
        <dbReference type="Proteomes" id="UP000192247"/>
    </source>
</evidence>
<proteinExistence type="predicted"/>
<feature type="domain" description="Tudor" evidence="6">
    <location>
        <begin position="754"/>
        <end position="811"/>
    </location>
</feature>
<feature type="domain" description="TNase-like" evidence="7">
    <location>
        <begin position="196"/>
        <end position="350"/>
    </location>
</feature>
<dbReference type="PANTHER" id="PTHR12302:SF2">
    <property type="entry name" value="STAPHYLOCOCCAL NUCLEASE DOMAIN-CONTAINING PROTEIN 1"/>
    <property type="match status" value="1"/>
</dbReference>
<evidence type="ECO:0000259" key="7">
    <source>
        <dbReference type="PROSITE" id="PS50830"/>
    </source>
</evidence>
<dbReference type="PIRSF" id="PIRSF017179">
    <property type="entry name" value="RISC-Tudor-SN"/>
    <property type="match status" value="1"/>
</dbReference>
<dbReference type="GO" id="GO:0031047">
    <property type="term" value="P:regulatory ncRNA-mediated gene silencing"/>
    <property type="evidence" value="ECO:0007669"/>
    <property type="project" value="UniProtKB-UniRule"/>
</dbReference>
<dbReference type="SMART" id="SM00333">
    <property type="entry name" value="TUDOR"/>
    <property type="match status" value="1"/>
</dbReference>
<dbReference type="InterPro" id="IPR016685">
    <property type="entry name" value="Silence_cplx_Nase-comp_TudorSN"/>
</dbReference>
<dbReference type="Gene3D" id="2.40.50.90">
    <property type="match status" value="5"/>
</dbReference>
<evidence type="ECO:0000256" key="1">
    <source>
        <dbReference type="ARBA" id="ARBA00004496"/>
    </source>
</evidence>
<evidence type="ECO:0000256" key="3">
    <source>
        <dbReference type="ARBA" id="ARBA00022737"/>
    </source>
</evidence>
<dbReference type="GO" id="GO:0006402">
    <property type="term" value="P:mRNA catabolic process"/>
    <property type="evidence" value="ECO:0007669"/>
    <property type="project" value="UniProtKB-UniRule"/>
</dbReference>
<dbReference type="OrthoDB" id="10023235at2759"/>
<dbReference type="InterPro" id="IPR002999">
    <property type="entry name" value="Tudor"/>
</dbReference>
<feature type="domain" description="TNase-like" evidence="7">
    <location>
        <begin position="543"/>
        <end position="681"/>
    </location>
</feature>
<dbReference type="Proteomes" id="UP000192247">
    <property type="component" value="Unassembled WGS sequence"/>
</dbReference>
<dbReference type="STRING" id="418985.A0A1V9XXL8"/>
<gene>
    <name evidence="8" type="ORF">BIW11_06545</name>
</gene>
<comment type="caution">
    <text evidence="8">The sequence shown here is derived from an EMBL/GenBank/DDBJ whole genome shotgun (WGS) entry which is preliminary data.</text>
</comment>
<dbReference type="InParanoid" id="A0A1V9XXL8"/>
<comment type="subcellular location">
    <subcellularLocation>
        <location evidence="1 4">Cytoplasm</location>
    </subcellularLocation>
</comment>
<dbReference type="GO" id="GO:0005829">
    <property type="term" value="C:cytosol"/>
    <property type="evidence" value="ECO:0007669"/>
    <property type="project" value="UniProtKB-UniRule"/>
</dbReference>
<sequence>MANTAVSTSSWQSAAVTRLTGRLKKVNSADTVVVCTIGPDRAPHDKVVHLANLVAPKVAVYTFETKQIDEPLGWEGREVLRKEFIGTEVTVEVEHHAAKSVSGYVYKGKGTEGESLNEIAVARGLASVKEKCIEVKDLVMHQQLTRTRGWPCCKSSVSLYGFQVNKKSEKYDKLKELQEKAKAAKLGIWADDRASKRVRDIVWTISDGMNLFDKYNGKSLDAIVEGVCPNAAGVRVFVQLDGTFYYLTVMLAGIRGPTEESKLRPRAIYFIESGLLHQPDIKLVLNGAGNNGQLLGRIIHPQYDIVQELLANGLAQIQDWMLTSMDPKDVTRLREAEQSAKQGNLGVWKDYKEGPKTTSLLSNSMTAKVVEVVASDMLVVKDASNNLKKIFLSSIRPPRKESQTKEPQAKLTMAQKMFQQPLLFEAREFLRKELIGKNVKVHTDFIQPKSEMYPEKVCCTVTINGKNIAEALVSRGLASVVRYRQDNDQRSPHYFELQMAEHTAQKNRVGLYAKKEPEPMKVAELQGEPIKSKQYFTSLQRGNPNTAIVEFVSSGSRLRVYCAKHSCVFPFLLNGIQCPRAGRLEPNGQSAPGGDAYGNEALRLTKDQCLQHEISIDVESQDKNGAMIGKAVVAGKNLAVELVAAGLATVHRYSAEKLSYYKDLCDAEELAKAKKLCLWENCVEEVKEEEKEVIEEVLEDNKSERKVEFKTVQVSEITPSGTKFYVQYIADRAKFLEMSKKLQEELKNPTVAGTFKRGDRAAAKFTDGHWYRVKIEKLSPTKAELLYVDFGNRGECSPSELQRLPAFCATTPSVAHPVNLAFVKMPKDEDEMENARRAFAKDVESEVKMNIEYKNQDETYVTLHVGDSDIGRGLIADGYAFFEPRRGERYAEICKEYQEAQDKAKNEHLNLWEYGDSREDEEDRR</sequence>
<dbReference type="Gene3D" id="2.30.30.140">
    <property type="match status" value="1"/>
</dbReference>
<name>A0A1V9XXL8_9ACAR</name>
<dbReference type="PROSITE" id="PS50830">
    <property type="entry name" value="TNASE_3"/>
    <property type="match status" value="4"/>
</dbReference>
<dbReference type="AlphaFoldDB" id="A0A1V9XXL8"/>
<evidence type="ECO:0000259" key="6">
    <source>
        <dbReference type="PROSITE" id="PS50304"/>
    </source>
</evidence>
<dbReference type="PANTHER" id="PTHR12302">
    <property type="entry name" value="EBNA2 BINDING PROTEIN P100"/>
    <property type="match status" value="1"/>
</dbReference>
<protein>
    <submittedName>
        <fullName evidence="8">Uncharacterized protein</fullName>
    </submittedName>
</protein>
<feature type="region of interest" description="Disordered" evidence="5">
    <location>
        <begin position="906"/>
        <end position="925"/>
    </location>
</feature>
<dbReference type="Pfam" id="PF00567">
    <property type="entry name" value="TUDOR"/>
    <property type="match status" value="1"/>
</dbReference>
<evidence type="ECO:0000256" key="4">
    <source>
        <dbReference type="PIRNR" id="PIRNR017179"/>
    </source>
</evidence>
<feature type="domain" description="TNase-like" evidence="7">
    <location>
        <begin position="363"/>
        <end position="514"/>
    </location>
</feature>
<dbReference type="GO" id="GO:0031332">
    <property type="term" value="C:RNAi effector complex"/>
    <property type="evidence" value="ECO:0007669"/>
    <property type="project" value="InterPro"/>
</dbReference>